<proteinExistence type="predicted"/>
<dbReference type="PhylomeDB" id="D6WWD1"/>
<dbReference type="PANTHER" id="PTHR11736">
    <property type="entry name" value="MELANOMA-ASSOCIATED ANTIGEN MAGE ANTIGEN"/>
    <property type="match status" value="1"/>
</dbReference>
<dbReference type="Gene3D" id="1.10.10.1200">
    <property type="entry name" value="MAGE homology domain, winged helix WH1 motif"/>
    <property type="match status" value="1"/>
</dbReference>
<dbReference type="InterPro" id="IPR002190">
    <property type="entry name" value="MHD_dom"/>
</dbReference>
<reference evidence="2 3" key="2">
    <citation type="journal article" date="2010" name="Nucleic Acids Res.">
        <title>BeetleBase in 2010: revisions to provide comprehensive genomic information for Tribolium castaneum.</title>
        <authorList>
            <person name="Kim H.S."/>
            <person name="Murphy T."/>
            <person name="Xia J."/>
            <person name="Caragea D."/>
            <person name="Park Y."/>
            <person name="Beeman R.W."/>
            <person name="Lorenzen M.D."/>
            <person name="Butcher S."/>
            <person name="Manak J.R."/>
            <person name="Brown S.J."/>
        </authorList>
    </citation>
    <scope>GENOME REANNOTATION</scope>
    <source>
        <strain evidence="2 3">Georgia GA2</strain>
    </source>
</reference>
<dbReference type="InterPro" id="IPR037445">
    <property type="entry name" value="MAGE"/>
</dbReference>
<dbReference type="InParanoid" id="D6WWD1"/>
<dbReference type="Gene3D" id="1.10.10.1210">
    <property type="entry name" value="MAGE homology domain, winged helix WH2 motif"/>
    <property type="match status" value="1"/>
</dbReference>
<dbReference type="GO" id="GO:0005634">
    <property type="term" value="C:nucleus"/>
    <property type="evidence" value="ECO:0000318"/>
    <property type="project" value="GO_Central"/>
</dbReference>
<keyword evidence="3" id="KW-1185">Reference proteome</keyword>
<dbReference type="EMBL" id="KQ971361">
    <property type="protein sequence ID" value="EFA08692.1"/>
    <property type="molecule type" value="Genomic_DNA"/>
</dbReference>
<dbReference type="OMA" id="TNPPEYE"/>
<dbReference type="AlphaFoldDB" id="D6WWD1"/>
<accession>D6WWD1</accession>
<sequence length="247" mass="28305">MSKRARTSRSQSQNASQLSQTRLVEHLTQSQFSIDDAVNNCVRYIVYNGGQNAYFRKADIQKHCAPRAGHFLQQVIEKTTRILEQVYGYKLLVCDQTATSGKGFIVTNALPYKNYNLDQEEPDIKDCQKILLLLILSHIFMSNVATPEASLHAFLEHFEIDVNVRHPIFGSVKDYISTLIKQKYLATETDPVTKKISYSWGIRSEAEISKHAILSFVCKVYKDRQPKSWTNQYKVANEQHLENDNAD</sequence>
<gene>
    <name evidence="2" type="primary">AUGUSTUS-3.0.2_06363</name>
    <name evidence="2" type="ORF">TcasGA2_TC006363</name>
</gene>
<name>D6WWD1_TRICA</name>
<dbReference type="STRING" id="7070.D6WWD1"/>
<dbReference type="PROSITE" id="PS50838">
    <property type="entry name" value="MAGE"/>
    <property type="match status" value="1"/>
</dbReference>
<dbReference type="FunFam" id="1.10.10.1210:FF:000001">
    <property type="entry name" value="melanoma-associated antigen D1"/>
    <property type="match status" value="1"/>
</dbReference>
<dbReference type="HOGENOM" id="CLU_039582_2_1_1"/>
<protein>
    <submittedName>
        <fullName evidence="2">Trophinin-like Protein</fullName>
    </submittedName>
</protein>
<dbReference type="Pfam" id="PF01454">
    <property type="entry name" value="MAGE"/>
    <property type="match status" value="1"/>
</dbReference>
<dbReference type="KEGG" id="tca:103313945"/>
<dbReference type="InterPro" id="IPR041899">
    <property type="entry name" value="MAGE_WH2"/>
</dbReference>
<dbReference type="Proteomes" id="UP000007266">
    <property type="component" value="Linkage group 8"/>
</dbReference>
<dbReference type="OrthoDB" id="10252754at2759"/>
<reference evidence="2 3" key="1">
    <citation type="journal article" date="2008" name="Nature">
        <title>The genome of the model beetle and pest Tribolium castaneum.</title>
        <authorList>
            <consortium name="Tribolium Genome Sequencing Consortium"/>
            <person name="Richards S."/>
            <person name="Gibbs R.A."/>
            <person name="Weinstock G.M."/>
            <person name="Brown S.J."/>
            <person name="Denell R."/>
            <person name="Beeman R.W."/>
            <person name="Gibbs R."/>
            <person name="Beeman R.W."/>
            <person name="Brown S.J."/>
            <person name="Bucher G."/>
            <person name="Friedrich M."/>
            <person name="Grimmelikhuijzen C.J."/>
            <person name="Klingler M."/>
            <person name="Lorenzen M."/>
            <person name="Richards S."/>
            <person name="Roth S."/>
            <person name="Schroder R."/>
            <person name="Tautz D."/>
            <person name="Zdobnov E.M."/>
            <person name="Muzny D."/>
            <person name="Gibbs R.A."/>
            <person name="Weinstock G.M."/>
            <person name="Attaway T."/>
            <person name="Bell S."/>
            <person name="Buhay C.J."/>
            <person name="Chandrabose M.N."/>
            <person name="Chavez D."/>
            <person name="Clerk-Blankenburg K.P."/>
            <person name="Cree A."/>
            <person name="Dao M."/>
            <person name="Davis C."/>
            <person name="Chacko J."/>
            <person name="Dinh H."/>
            <person name="Dugan-Rocha S."/>
            <person name="Fowler G."/>
            <person name="Garner T.T."/>
            <person name="Garnes J."/>
            <person name="Gnirke A."/>
            <person name="Hawes A."/>
            <person name="Hernandez J."/>
            <person name="Hines S."/>
            <person name="Holder M."/>
            <person name="Hume J."/>
            <person name="Jhangiani S.N."/>
            <person name="Joshi V."/>
            <person name="Khan Z.M."/>
            <person name="Jackson L."/>
            <person name="Kovar C."/>
            <person name="Kowis A."/>
            <person name="Lee S."/>
            <person name="Lewis L.R."/>
            <person name="Margolis J."/>
            <person name="Morgan M."/>
            <person name="Nazareth L.V."/>
            <person name="Nguyen N."/>
            <person name="Okwuonu G."/>
            <person name="Parker D."/>
            <person name="Richards S."/>
            <person name="Ruiz S.J."/>
            <person name="Santibanez J."/>
            <person name="Savard J."/>
            <person name="Scherer S.E."/>
            <person name="Schneider B."/>
            <person name="Sodergren E."/>
            <person name="Tautz D."/>
            <person name="Vattahil S."/>
            <person name="Villasana D."/>
            <person name="White C.S."/>
            <person name="Wright R."/>
            <person name="Park Y."/>
            <person name="Beeman R.W."/>
            <person name="Lord J."/>
            <person name="Oppert B."/>
            <person name="Lorenzen M."/>
            <person name="Brown S."/>
            <person name="Wang L."/>
            <person name="Savard J."/>
            <person name="Tautz D."/>
            <person name="Richards S."/>
            <person name="Weinstock G."/>
            <person name="Gibbs R.A."/>
            <person name="Liu Y."/>
            <person name="Worley K."/>
            <person name="Weinstock G."/>
            <person name="Elsik C.G."/>
            <person name="Reese J.T."/>
            <person name="Elhaik E."/>
            <person name="Landan G."/>
            <person name="Graur D."/>
            <person name="Arensburger P."/>
            <person name="Atkinson P."/>
            <person name="Beeman R.W."/>
            <person name="Beidler J."/>
            <person name="Brown S.J."/>
            <person name="Demuth J.P."/>
            <person name="Drury D.W."/>
            <person name="Du Y.Z."/>
            <person name="Fujiwara H."/>
            <person name="Lorenzen M."/>
            <person name="Maselli V."/>
            <person name="Osanai M."/>
            <person name="Park Y."/>
            <person name="Robertson H.M."/>
            <person name="Tu Z."/>
            <person name="Wang J.J."/>
            <person name="Wang S."/>
            <person name="Richards S."/>
            <person name="Song H."/>
            <person name="Zhang L."/>
            <person name="Sodergren E."/>
            <person name="Werner D."/>
            <person name="Stanke M."/>
            <person name="Morgenstern B."/>
            <person name="Solovyev V."/>
            <person name="Kosarev P."/>
            <person name="Brown G."/>
            <person name="Chen H.C."/>
            <person name="Ermolaeva O."/>
            <person name="Hlavina W."/>
            <person name="Kapustin Y."/>
            <person name="Kiryutin B."/>
            <person name="Kitts P."/>
            <person name="Maglott D."/>
            <person name="Pruitt K."/>
            <person name="Sapojnikov V."/>
            <person name="Souvorov A."/>
            <person name="Mackey A.J."/>
            <person name="Waterhouse R.M."/>
            <person name="Wyder S."/>
            <person name="Zdobnov E.M."/>
            <person name="Zdobnov E.M."/>
            <person name="Wyder S."/>
            <person name="Kriventseva E.V."/>
            <person name="Kadowaki T."/>
            <person name="Bork P."/>
            <person name="Aranda M."/>
            <person name="Bao R."/>
            <person name="Beermann A."/>
            <person name="Berns N."/>
            <person name="Bolognesi R."/>
            <person name="Bonneton F."/>
            <person name="Bopp D."/>
            <person name="Brown S.J."/>
            <person name="Bucher G."/>
            <person name="Butts T."/>
            <person name="Chaumot A."/>
            <person name="Denell R.E."/>
            <person name="Ferrier D.E."/>
            <person name="Friedrich M."/>
            <person name="Gordon C.M."/>
            <person name="Jindra M."/>
            <person name="Klingler M."/>
            <person name="Lan Q."/>
            <person name="Lattorff H.M."/>
            <person name="Laudet V."/>
            <person name="von Levetsow C."/>
            <person name="Liu Z."/>
            <person name="Lutz R."/>
            <person name="Lynch J.A."/>
            <person name="da Fonseca R.N."/>
            <person name="Posnien N."/>
            <person name="Reuter R."/>
            <person name="Roth S."/>
            <person name="Savard J."/>
            <person name="Schinko J.B."/>
            <person name="Schmitt C."/>
            <person name="Schoppmeier M."/>
            <person name="Schroder R."/>
            <person name="Shippy T.D."/>
            <person name="Simonnet F."/>
            <person name="Marques-Souza H."/>
            <person name="Tautz D."/>
            <person name="Tomoyasu Y."/>
            <person name="Trauner J."/>
            <person name="Van der Zee M."/>
            <person name="Vervoort M."/>
            <person name="Wittkopp N."/>
            <person name="Wimmer E.A."/>
            <person name="Yang X."/>
            <person name="Jones A.K."/>
            <person name="Sattelle D.B."/>
            <person name="Ebert P.R."/>
            <person name="Nelson D."/>
            <person name="Scott J.G."/>
            <person name="Beeman R.W."/>
            <person name="Muthukrishnan S."/>
            <person name="Kramer K.J."/>
            <person name="Arakane Y."/>
            <person name="Beeman R.W."/>
            <person name="Zhu Q."/>
            <person name="Hogenkamp D."/>
            <person name="Dixit R."/>
            <person name="Oppert B."/>
            <person name="Jiang H."/>
            <person name="Zou Z."/>
            <person name="Marshall J."/>
            <person name="Elpidina E."/>
            <person name="Vinokurov K."/>
            <person name="Oppert C."/>
            <person name="Zou Z."/>
            <person name="Evans J."/>
            <person name="Lu Z."/>
            <person name="Zhao P."/>
            <person name="Sumathipala N."/>
            <person name="Altincicek B."/>
            <person name="Vilcinskas A."/>
            <person name="Williams M."/>
            <person name="Hultmark D."/>
            <person name="Hetru C."/>
            <person name="Jiang H."/>
            <person name="Grimmelikhuijzen C.J."/>
            <person name="Hauser F."/>
            <person name="Cazzamali G."/>
            <person name="Williamson M."/>
            <person name="Park Y."/>
            <person name="Li B."/>
            <person name="Tanaka Y."/>
            <person name="Predel R."/>
            <person name="Neupert S."/>
            <person name="Schachtner J."/>
            <person name="Verleyen P."/>
            <person name="Raible F."/>
            <person name="Bork P."/>
            <person name="Friedrich M."/>
            <person name="Walden K.K."/>
            <person name="Robertson H.M."/>
            <person name="Angeli S."/>
            <person name="Foret S."/>
            <person name="Bucher G."/>
            <person name="Schuetz S."/>
            <person name="Maleszka R."/>
            <person name="Wimmer E.A."/>
            <person name="Beeman R.W."/>
            <person name="Lorenzen M."/>
            <person name="Tomoyasu Y."/>
            <person name="Miller S.C."/>
            <person name="Grossmann D."/>
            <person name="Bucher G."/>
        </authorList>
    </citation>
    <scope>NUCLEOTIDE SEQUENCE [LARGE SCALE GENOMIC DNA]</scope>
    <source>
        <strain evidence="2 3">Georgia GA2</strain>
    </source>
</reference>
<evidence type="ECO:0000259" key="1">
    <source>
        <dbReference type="PROSITE" id="PS50838"/>
    </source>
</evidence>
<evidence type="ECO:0000313" key="3">
    <source>
        <dbReference type="Proteomes" id="UP000007266"/>
    </source>
</evidence>
<dbReference type="eggNOG" id="KOG4562">
    <property type="taxonomic scope" value="Eukaryota"/>
</dbReference>
<dbReference type="SMART" id="SM01373">
    <property type="entry name" value="MAGE"/>
    <property type="match status" value="1"/>
</dbReference>
<dbReference type="PANTHER" id="PTHR11736:SF14">
    <property type="entry name" value="NSE3 HOMOLOG, SMC5-SMC6 COMPLEX COMPONENT"/>
    <property type="match status" value="1"/>
</dbReference>
<feature type="domain" description="MAGE" evidence="1">
    <location>
        <begin position="34"/>
        <end position="236"/>
    </location>
</feature>
<organism evidence="2 3">
    <name type="scientific">Tribolium castaneum</name>
    <name type="common">Red flour beetle</name>
    <dbReference type="NCBI Taxonomy" id="7070"/>
    <lineage>
        <taxon>Eukaryota</taxon>
        <taxon>Metazoa</taxon>
        <taxon>Ecdysozoa</taxon>
        <taxon>Arthropoda</taxon>
        <taxon>Hexapoda</taxon>
        <taxon>Insecta</taxon>
        <taxon>Pterygota</taxon>
        <taxon>Neoptera</taxon>
        <taxon>Endopterygota</taxon>
        <taxon>Coleoptera</taxon>
        <taxon>Polyphaga</taxon>
        <taxon>Cucujiformia</taxon>
        <taxon>Tenebrionidae</taxon>
        <taxon>Tenebrionidae incertae sedis</taxon>
        <taxon>Tribolium</taxon>
    </lineage>
</organism>
<dbReference type="InterPro" id="IPR041898">
    <property type="entry name" value="MAGE_WH1"/>
</dbReference>
<evidence type="ECO:0000313" key="2">
    <source>
        <dbReference type="EMBL" id="EFA08692.1"/>
    </source>
</evidence>